<dbReference type="GO" id="GO:0042274">
    <property type="term" value="P:ribosomal small subunit biogenesis"/>
    <property type="evidence" value="ECO:0007669"/>
    <property type="project" value="UniProtKB-UniRule"/>
</dbReference>
<comment type="catalytic activity">
    <reaction evidence="1 10">
        <text>AMP + ATP = 2 ADP</text>
        <dbReference type="Rhea" id="RHEA:12973"/>
        <dbReference type="ChEBI" id="CHEBI:30616"/>
        <dbReference type="ChEBI" id="CHEBI:456215"/>
        <dbReference type="ChEBI" id="CHEBI:456216"/>
        <dbReference type="EC" id="2.7.4.3"/>
    </reaction>
</comment>
<keyword evidence="2 10" id="KW-0963">Cytoplasm</keyword>
<dbReference type="STRING" id="69332.A0A388JMF1"/>
<comment type="caution">
    <text evidence="10">Lacks conserved residue(s) required for the propagation of feature annotation.</text>
</comment>
<proteinExistence type="inferred from homology"/>
<comment type="function">
    <text evidence="10">Broad-specificity nucleoside monophosphate (NMP) kinase that catalyzes the reversible transfer of the terminal phosphate group between nucleoside triphosphates and monophosphates. Has also ATPase activity. Involved in the late cytoplasmic maturation steps of the 40S ribosomal particles, specifically 18S rRNA maturation. While NMP activity is not required for ribosome maturation, ATPase activity is. Associates transiently with small ribosomal subunit protein uS11. ATP hydrolysis breaks the interaction with uS11. May temporarily remove uS11 from the ribosome to enable a conformational change of the ribosomal RNA that is needed for the final maturation step of the small ribosomal subunit. Its NMP activity may have a role in nuclear energy homeostasis.</text>
</comment>
<keyword evidence="8 10" id="KW-0067">ATP-binding</keyword>
<keyword evidence="5 10" id="KW-0808">Transferase</keyword>
<feature type="region of interest" description="Disordered" evidence="11">
    <location>
        <begin position="1"/>
        <end position="20"/>
    </location>
</feature>
<dbReference type="OrthoDB" id="10251185at2759"/>
<dbReference type="Pfam" id="PF13238">
    <property type="entry name" value="AAA_18"/>
    <property type="match status" value="1"/>
</dbReference>
<feature type="region of interest" description="LID" evidence="10">
    <location>
        <begin position="117"/>
        <end position="127"/>
    </location>
</feature>
<keyword evidence="7 10" id="KW-0418">Kinase</keyword>
<feature type="binding site" evidence="10">
    <location>
        <position position="118"/>
    </location>
    <ligand>
        <name>ATP</name>
        <dbReference type="ChEBI" id="CHEBI:30616"/>
    </ligand>
</feature>
<gene>
    <name evidence="12" type="ORF">CBR_g24285</name>
</gene>
<dbReference type="AlphaFoldDB" id="A0A388JMF1"/>
<dbReference type="FunFam" id="3.40.50.300:FF:000372">
    <property type="entry name" value="Adenylate kinase isoenzyme 6 homolog"/>
    <property type="match status" value="1"/>
</dbReference>
<evidence type="ECO:0000256" key="2">
    <source>
        <dbReference type="ARBA" id="ARBA00022490"/>
    </source>
</evidence>
<evidence type="ECO:0000256" key="1">
    <source>
        <dbReference type="ARBA" id="ARBA00000582"/>
    </source>
</evidence>
<evidence type="ECO:0000256" key="5">
    <source>
        <dbReference type="ARBA" id="ARBA00022679"/>
    </source>
</evidence>
<evidence type="ECO:0000256" key="9">
    <source>
        <dbReference type="ARBA" id="ARBA00023242"/>
    </source>
</evidence>
<dbReference type="PANTHER" id="PTHR12595">
    <property type="entry name" value="POS9-ACTIVATING FACTOR FAP7-RELATED"/>
    <property type="match status" value="1"/>
</dbReference>
<dbReference type="Proteomes" id="UP000265515">
    <property type="component" value="Unassembled WGS sequence"/>
</dbReference>
<evidence type="ECO:0000256" key="6">
    <source>
        <dbReference type="ARBA" id="ARBA00022741"/>
    </source>
</evidence>
<organism evidence="12 13">
    <name type="scientific">Chara braunii</name>
    <name type="common">Braun's stonewort</name>
    <dbReference type="NCBI Taxonomy" id="69332"/>
    <lineage>
        <taxon>Eukaryota</taxon>
        <taxon>Viridiplantae</taxon>
        <taxon>Streptophyta</taxon>
        <taxon>Charophyceae</taxon>
        <taxon>Charales</taxon>
        <taxon>Characeae</taxon>
        <taxon>Chara</taxon>
    </lineage>
</organism>
<feature type="binding site" evidence="10">
    <location>
        <position position="27"/>
    </location>
    <ligand>
        <name>ATP</name>
        <dbReference type="ChEBI" id="CHEBI:30616"/>
    </ligand>
</feature>
<protein>
    <recommendedName>
        <fullName evidence="10">Adenylate kinase isoenzyme 6 homolog</fullName>
        <shortName evidence="10">AK6</shortName>
        <ecNumber evidence="10">2.7.4.3</ecNumber>
    </recommendedName>
    <alternativeName>
        <fullName evidence="10">Dual activity adenylate kinase/ATPase</fullName>
        <shortName evidence="10">AK/ATPase</shortName>
    </alternativeName>
</protein>
<evidence type="ECO:0000313" key="13">
    <source>
        <dbReference type="Proteomes" id="UP000265515"/>
    </source>
</evidence>
<keyword evidence="13" id="KW-1185">Reference proteome</keyword>
<dbReference type="EC" id="2.7.4.3" evidence="10"/>
<dbReference type="OMA" id="QCEIFGT"/>
<feature type="binding site" evidence="10">
    <location>
        <position position="26"/>
    </location>
    <ligand>
        <name>ATP</name>
        <dbReference type="ChEBI" id="CHEBI:30616"/>
    </ligand>
</feature>
<evidence type="ECO:0000256" key="10">
    <source>
        <dbReference type="HAMAP-Rule" id="MF_03173"/>
    </source>
</evidence>
<comment type="catalytic activity">
    <reaction evidence="10">
        <text>ATP + H2O = ADP + phosphate + H(+)</text>
        <dbReference type="Rhea" id="RHEA:13065"/>
        <dbReference type="ChEBI" id="CHEBI:15377"/>
        <dbReference type="ChEBI" id="CHEBI:15378"/>
        <dbReference type="ChEBI" id="CHEBI:30616"/>
        <dbReference type="ChEBI" id="CHEBI:43474"/>
        <dbReference type="ChEBI" id="CHEBI:456216"/>
    </reaction>
</comment>
<keyword evidence="3 10" id="KW-0690">Ribosome biogenesis</keyword>
<dbReference type="GO" id="GO:0080186">
    <property type="term" value="P:developmental vegetative growth"/>
    <property type="evidence" value="ECO:0007669"/>
    <property type="project" value="EnsemblPlants"/>
</dbReference>
<dbReference type="GO" id="GO:0005737">
    <property type="term" value="C:cytoplasm"/>
    <property type="evidence" value="ECO:0007669"/>
    <property type="project" value="UniProtKB-SubCell"/>
</dbReference>
<dbReference type="InterPro" id="IPR020618">
    <property type="entry name" value="Adenyl_kinase_AK6"/>
</dbReference>
<name>A0A388JMF1_CHABU</name>
<dbReference type="GO" id="GO:0005634">
    <property type="term" value="C:nucleus"/>
    <property type="evidence" value="ECO:0007669"/>
    <property type="project" value="UniProtKB-SubCell"/>
</dbReference>
<dbReference type="GO" id="GO:0009826">
    <property type="term" value="P:unidimensional cell growth"/>
    <property type="evidence" value="ECO:0007669"/>
    <property type="project" value="EnsemblPlants"/>
</dbReference>
<evidence type="ECO:0000256" key="4">
    <source>
        <dbReference type="ARBA" id="ARBA00022552"/>
    </source>
</evidence>
<dbReference type="GO" id="GO:0016887">
    <property type="term" value="F:ATP hydrolysis activity"/>
    <property type="evidence" value="ECO:0007669"/>
    <property type="project" value="UniProtKB-UniRule"/>
</dbReference>
<reference evidence="12 13" key="1">
    <citation type="journal article" date="2018" name="Cell">
        <title>The Chara Genome: Secondary Complexity and Implications for Plant Terrestrialization.</title>
        <authorList>
            <person name="Nishiyama T."/>
            <person name="Sakayama H."/>
            <person name="Vries J.D."/>
            <person name="Buschmann H."/>
            <person name="Saint-Marcoux D."/>
            <person name="Ullrich K.K."/>
            <person name="Haas F.B."/>
            <person name="Vanderstraeten L."/>
            <person name="Becker D."/>
            <person name="Lang D."/>
            <person name="Vosolsobe S."/>
            <person name="Rombauts S."/>
            <person name="Wilhelmsson P.K.I."/>
            <person name="Janitza P."/>
            <person name="Kern R."/>
            <person name="Heyl A."/>
            <person name="Rumpler F."/>
            <person name="Villalobos L.I.A.C."/>
            <person name="Clay J.M."/>
            <person name="Skokan R."/>
            <person name="Toyoda A."/>
            <person name="Suzuki Y."/>
            <person name="Kagoshima H."/>
            <person name="Schijlen E."/>
            <person name="Tajeshwar N."/>
            <person name="Catarino B."/>
            <person name="Hetherington A.J."/>
            <person name="Saltykova A."/>
            <person name="Bonnot C."/>
            <person name="Breuninger H."/>
            <person name="Symeonidi A."/>
            <person name="Radhakrishnan G.V."/>
            <person name="Van Nieuwerburgh F."/>
            <person name="Deforce D."/>
            <person name="Chang C."/>
            <person name="Karol K.G."/>
            <person name="Hedrich R."/>
            <person name="Ulvskov P."/>
            <person name="Glockner G."/>
            <person name="Delwiche C.F."/>
            <person name="Petrasek J."/>
            <person name="Van de Peer Y."/>
            <person name="Friml J."/>
            <person name="Beilby M."/>
            <person name="Dolan L."/>
            <person name="Kohara Y."/>
            <person name="Sugano S."/>
            <person name="Fujiyama A."/>
            <person name="Delaux P.-M."/>
            <person name="Quint M."/>
            <person name="TheiBen G."/>
            <person name="Hagemann M."/>
            <person name="Harholt J."/>
            <person name="Dunand C."/>
            <person name="Zachgo S."/>
            <person name="Langdale J."/>
            <person name="Maumus F."/>
            <person name="Straeten D.V.D."/>
            <person name="Gould S.B."/>
            <person name="Rensing S.A."/>
        </authorList>
    </citation>
    <scope>NUCLEOTIDE SEQUENCE [LARGE SCALE GENOMIC DNA]</scope>
    <source>
        <strain evidence="12 13">S276</strain>
    </source>
</reference>
<keyword evidence="6 10" id="KW-0547">Nucleotide-binding</keyword>
<keyword evidence="9 10" id="KW-0539">Nucleus</keyword>
<comment type="caution">
    <text evidence="12">The sequence shown here is derived from an EMBL/GenBank/DDBJ whole genome shotgun (WGS) entry which is preliminary data.</text>
</comment>
<comment type="subcellular location">
    <subcellularLocation>
        <location evidence="10">Cytoplasm</location>
    </subcellularLocation>
    <subcellularLocation>
        <location evidence="10">Nucleus</location>
    </subcellularLocation>
</comment>
<evidence type="ECO:0000256" key="8">
    <source>
        <dbReference type="ARBA" id="ARBA00022840"/>
    </source>
</evidence>
<feature type="region of interest" description="NMPbind" evidence="10">
    <location>
        <begin position="42"/>
        <end position="65"/>
    </location>
</feature>
<comment type="similarity">
    <text evidence="10">Belongs to the adenylate kinase family. AK6 subfamily.</text>
</comment>
<dbReference type="PANTHER" id="PTHR12595:SF0">
    <property type="entry name" value="ADENYLATE KINASE ISOENZYME 6"/>
    <property type="match status" value="1"/>
</dbReference>
<comment type="subunit">
    <text evidence="10">Interacts with small ribosomal subunit protein uS11. Not a structural component of 43S pre-ribosomes, but transiently interacts with them by binding to uS11.</text>
</comment>
<feature type="binding site" evidence="10">
    <location>
        <position position="22"/>
    </location>
    <ligand>
        <name>ATP</name>
        <dbReference type="ChEBI" id="CHEBI:30616"/>
    </ligand>
</feature>
<dbReference type="SUPFAM" id="SSF52540">
    <property type="entry name" value="P-loop containing nucleoside triphosphate hydrolases"/>
    <property type="match status" value="1"/>
</dbReference>
<dbReference type="Gene3D" id="3.40.50.300">
    <property type="entry name" value="P-loop containing nucleotide triphosphate hydrolases"/>
    <property type="match status" value="1"/>
</dbReference>
<evidence type="ECO:0000256" key="3">
    <source>
        <dbReference type="ARBA" id="ARBA00022517"/>
    </source>
</evidence>
<dbReference type="InterPro" id="IPR027417">
    <property type="entry name" value="P-loop_NTPase"/>
</dbReference>
<dbReference type="Gramene" id="GBG58933">
    <property type="protein sequence ID" value="GBG58933"/>
    <property type="gene ID" value="CBR_g24285"/>
</dbReference>
<feature type="binding site" evidence="10">
    <location>
        <position position="24"/>
    </location>
    <ligand>
        <name>ATP</name>
        <dbReference type="ChEBI" id="CHEBI:30616"/>
    </ligand>
</feature>
<evidence type="ECO:0000256" key="11">
    <source>
        <dbReference type="SAM" id="MobiDB-lite"/>
    </source>
</evidence>
<dbReference type="GO" id="GO:0005524">
    <property type="term" value="F:ATP binding"/>
    <property type="evidence" value="ECO:0007669"/>
    <property type="project" value="UniProtKB-KW"/>
</dbReference>
<dbReference type="EMBL" id="BFEA01000002">
    <property type="protein sequence ID" value="GBG58933.1"/>
    <property type="molecule type" value="Genomic_DNA"/>
</dbReference>
<evidence type="ECO:0000313" key="12">
    <source>
        <dbReference type="EMBL" id="GBG58933.1"/>
    </source>
</evidence>
<keyword evidence="4 10" id="KW-0698">rRNA processing</keyword>
<sequence length="182" mass="20619">MASNRPTGRPRGPNILVTGTPGCGKTSTSSMLANATGLRHINVGEFVRTNELHDGWDDEYSCYIVNEDKLCDELEDTMCEGGNIVDYHICEFFPERWFDGVVVLQTDNSVLYERLTARGYSGRKLSENMECEIMQVVLESARESYKPEIVMAMQSNTVEDMDRNVETLKGWIDVYARTRSVQ</sequence>
<feature type="binding site" evidence="10">
    <location>
        <position position="25"/>
    </location>
    <ligand>
        <name>ATP</name>
        <dbReference type="ChEBI" id="CHEBI:30616"/>
    </ligand>
</feature>
<dbReference type="HAMAP" id="MF_00039">
    <property type="entry name" value="Adenylate_kinase_AK6"/>
    <property type="match status" value="1"/>
</dbReference>
<evidence type="ECO:0000256" key="7">
    <source>
        <dbReference type="ARBA" id="ARBA00022777"/>
    </source>
</evidence>
<dbReference type="GO" id="GO:0004017">
    <property type="term" value="F:AMP kinase activity"/>
    <property type="evidence" value="ECO:0007669"/>
    <property type="project" value="UniProtKB-UniRule"/>
</dbReference>
<dbReference type="GO" id="GO:0006364">
    <property type="term" value="P:rRNA processing"/>
    <property type="evidence" value="ECO:0007669"/>
    <property type="project" value="UniProtKB-KW"/>
</dbReference>
<accession>A0A388JMF1</accession>